<protein>
    <submittedName>
        <fullName evidence="9">Na+/H+ antiporter family protein</fullName>
    </submittedName>
</protein>
<gene>
    <name evidence="9" type="ORF">NK662_13440</name>
</gene>
<feature type="transmembrane region" description="Helical" evidence="6">
    <location>
        <begin position="234"/>
        <end position="253"/>
    </location>
</feature>
<feature type="transmembrane region" description="Helical" evidence="6">
    <location>
        <begin position="55"/>
        <end position="76"/>
    </location>
</feature>
<feature type="transmembrane region" description="Helical" evidence="6">
    <location>
        <begin position="330"/>
        <end position="350"/>
    </location>
</feature>
<evidence type="ECO:0000256" key="6">
    <source>
        <dbReference type="SAM" id="Phobius"/>
    </source>
</evidence>
<proteinExistence type="predicted"/>
<dbReference type="InterPro" id="IPR018461">
    <property type="entry name" value="Na/H_Antiport_NhaC-like_C"/>
</dbReference>
<feature type="transmembrane region" description="Helical" evidence="6">
    <location>
        <begin position="259"/>
        <end position="277"/>
    </location>
</feature>
<feature type="transmembrane region" description="Helical" evidence="6">
    <location>
        <begin position="289"/>
        <end position="310"/>
    </location>
</feature>
<evidence type="ECO:0000259" key="8">
    <source>
        <dbReference type="Pfam" id="PF13726"/>
    </source>
</evidence>
<dbReference type="GO" id="GO:0005886">
    <property type="term" value="C:plasma membrane"/>
    <property type="evidence" value="ECO:0007669"/>
    <property type="project" value="UniProtKB-SubCell"/>
</dbReference>
<feature type="transmembrane region" description="Helical" evidence="6">
    <location>
        <begin position="150"/>
        <end position="174"/>
    </location>
</feature>
<name>A0AA41XAZ4_9BACI</name>
<accession>A0AA41XAZ4</accession>
<keyword evidence="4 6" id="KW-1133">Transmembrane helix</keyword>
<dbReference type="Pfam" id="PF13726">
    <property type="entry name" value="Na_H_antiport_2"/>
    <property type="match status" value="1"/>
</dbReference>
<evidence type="ECO:0000259" key="7">
    <source>
        <dbReference type="Pfam" id="PF03553"/>
    </source>
</evidence>
<evidence type="ECO:0000256" key="4">
    <source>
        <dbReference type="ARBA" id="ARBA00022989"/>
    </source>
</evidence>
<feature type="transmembrane region" description="Helical" evidence="6">
    <location>
        <begin position="362"/>
        <end position="387"/>
    </location>
</feature>
<feature type="transmembrane region" description="Helical" evidence="6">
    <location>
        <begin position="422"/>
        <end position="439"/>
    </location>
</feature>
<dbReference type="PANTHER" id="PTHR37821:SF1">
    <property type="entry name" value="AMINO ACID TRANSPORTER YUIF-RELATED"/>
    <property type="match status" value="1"/>
</dbReference>
<comment type="subcellular location">
    <subcellularLocation>
        <location evidence="1">Cell membrane</location>
        <topology evidence="1">Multi-pass membrane protein</topology>
    </subcellularLocation>
</comment>
<organism evidence="9 10">
    <name type="scientific">Ectobacillus ponti</name>
    <dbReference type="NCBI Taxonomy" id="2961894"/>
    <lineage>
        <taxon>Bacteria</taxon>
        <taxon>Bacillati</taxon>
        <taxon>Bacillota</taxon>
        <taxon>Bacilli</taxon>
        <taxon>Bacillales</taxon>
        <taxon>Bacillaceae</taxon>
        <taxon>Ectobacillus</taxon>
    </lineage>
</organism>
<evidence type="ECO:0000256" key="1">
    <source>
        <dbReference type="ARBA" id="ARBA00004651"/>
    </source>
</evidence>
<evidence type="ECO:0000256" key="3">
    <source>
        <dbReference type="ARBA" id="ARBA00022692"/>
    </source>
</evidence>
<sequence length="440" mass="46337">MNAVVLAVAVMLLLSLFRVHVVLALVIGSLVGGLVGGLGLTNTINVFTEGLGSNASIALSYALLGAFAVTLSRTGLPDAMIDGAIRLVGKNGDTKRNMYSKVLILFMILVMSCFSQNVIPVHIAFIPVLIPPLLKILNELQVDRRLTASIITFGLITPYMWFPAGFGAIFHEIVQKNMKESGMSIAVSMVPEAMTIPSLGMVAGLLLAVFFSYRKPRQYKTTDVAAQGAMETNSYTTFSLITAIASIVATLAVQLWTESMIFGALTGTAVLLLTGTLKRGEADQVLTQGMRMMSFIGFVMLSAAGFGAVLRKTGDVASLVKASADMIGDNKLLAAFLMLAIGLLVTMGIGSSFSTVPILTTIFVPLCMQLGFSEMATIAIIGAAGALGDAGSPASDSTLGPTSGLNADGQHNHIWDTCIPTFLHYNIPVLIFGMIAAMVL</sequence>
<keyword evidence="10" id="KW-1185">Reference proteome</keyword>
<feature type="domain" description="Putative Na+/H+ antiporter N-terminal" evidence="8">
    <location>
        <begin position="2"/>
        <end position="87"/>
    </location>
</feature>
<dbReference type="Proteomes" id="UP001156102">
    <property type="component" value="Unassembled WGS sequence"/>
</dbReference>
<comment type="caution">
    <text evidence="9">The sequence shown here is derived from an EMBL/GenBank/DDBJ whole genome shotgun (WGS) entry which is preliminary data.</text>
</comment>
<evidence type="ECO:0000256" key="2">
    <source>
        <dbReference type="ARBA" id="ARBA00022475"/>
    </source>
</evidence>
<feature type="transmembrane region" description="Helical" evidence="6">
    <location>
        <begin position="121"/>
        <end position="138"/>
    </location>
</feature>
<keyword evidence="2" id="KW-1003">Cell membrane</keyword>
<reference evidence="9" key="1">
    <citation type="submission" date="2022-07" db="EMBL/GenBank/DDBJ databases">
        <authorList>
            <person name="Li W.-J."/>
            <person name="Deng Q.-Q."/>
        </authorList>
    </citation>
    <scope>NUCLEOTIDE SEQUENCE</scope>
    <source>
        <strain evidence="9">SYSU M60031</strain>
    </source>
</reference>
<keyword evidence="3 6" id="KW-0812">Transmembrane</keyword>
<dbReference type="InterPro" id="IPR052576">
    <property type="entry name" value="AA_Transporter-Related"/>
</dbReference>
<dbReference type="AlphaFoldDB" id="A0AA41XAZ4"/>
<keyword evidence="5 6" id="KW-0472">Membrane</keyword>
<feature type="transmembrane region" description="Helical" evidence="6">
    <location>
        <begin position="97"/>
        <end position="115"/>
    </location>
</feature>
<dbReference type="EMBL" id="JANCLT010000006">
    <property type="protein sequence ID" value="MCP8969533.1"/>
    <property type="molecule type" value="Genomic_DNA"/>
</dbReference>
<evidence type="ECO:0000313" key="10">
    <source>
        <dbReference type="Proteomes" id="UP001156102"/>
    </source>
</evidence>
<feature type="domain" description="Na+/H+ antiporter NhaC-like C-terminal" evidence="7">
    <location>
        <begin position="151"/>
        <end position="434"/>
    </location>
</feature>
<dbReference type="InterPro" id="IPR032813">
    <property type="entry name" value="Na_H_antiport_N"/>
</dbReference>
<dbReference type="PANTHER" id="PTHR37821">
    <property type="entry name" value="AMINO ACID TRANSPORTER YUIF-RELATED"/>
    <property type="match status" value="1"/>
</dbReference>
<dbReference type="RefSeq" id="WP_254759453.1">
    <property type="nucleotide sequence ID" value="NZ_JANCLT010000006.1"/>
</dbReference>
<evidence type="ECO:0000256" key="5">
    <source>
        <dbReference type="ARBA" id="ARBA00023136"/>
    </source>
</evidence>
<dbReference type="Pfam" id="PF03553">
    <property type="entry name" value="Na_H_antiporter"/>
    <property type="match status" value="1"/>
</dbReference>
<evidence type="ECO:0000313" key="9">
    <source>
        <dbReference type="EMBL" id="MCP8969533.1"/>
    </source>
</evidence>
<feature type="transmembrane region" description="Helical" evidence="6">
    <location>
        <begin position="194"/>
        <end position="213"/>
    </location>
</feature>